<reference evidence="1 2" key="1">
    <citation type="journal article" date="2021" name="BMC Genomics">
        <title>Datura genome reveals duplications of psychoactive alkaloid biosynthetic genes and high mutation rate following tissue culture.</title>
        <authorList>
            <person name="Rajewski A."/>
            <person name="Carter-House D."/>
            <person name="Stajich J."/>
            <person name="Litt A."/>
        </authorList>
    </citation>
    <scope>NUCLEOTIDE SEQUENCE [LARGE SCALE GENOMIC DNA]</scope>
    <source>
        <strain evidence="1">AR-01</strain>
    </source>
</reference>
<dbReference type="Proteomes" id="UP000823775">
    <property type="component" value="Unassembled WGS sequence"/>
</dbReference>
<gene>
    <name evidence="1" type="ORF">HAX54_041379</name>
</gene>
<organism evidence="1 2">
    <name type="scientific">Datura stramonium</name>
    <name type="common">Jimsonweed</name>
    <name type="synonym">Common thornapple</name>
    <dbReference type="NCBI Taxonomy" id="4076"/>
    <lineage>
        <taxon>Eukaryota</taxon>
        <taxon>Viridiplantae</taxon>
        <taxon>Streptophyta</taxon>
        <taxon>Embryophyta</taxon>
        <taxon>Tracheophyta</taxon>
        <taxon>Spermatophyta</taxon>
        <taxon>Magnoliopsida</taxon>
        <taxon>eudicotyledons</taxon>
        <taxon>Gunneridae</taxon>
        <taxon>Pentapetalae</taxon>
        <taxon>asterids</taxon>
        <taxon>lamiids</taxon>
        <taxon>Solanales</taxon>
        <taxon>Solanaceae</taxon>
        <taxon>Solanoideae</taxon>
        <taxon>Datureae</taxon>
        <taxon>Datura</taxon>
    </lineage>
</organism>
<sequence length="85" mass="9808">MRIAGERLDLCEDAQRQDHYREVVTTPLIMLRQRSRDKEGIPPDQREAIFLGDDLKMAVLLLITAFKRSPLSILSASSWWHADLC</sequence>
<keyword evidence="2" id="KW-1185">Reference proteome</keyword>
<accession>A0ABS8VSL5</accession>
<evidence type="ECO:0000313" key="2">
    <source>
        <dbReference type="Proteomes" id="UP000823775"/>
    </source>
</evidence>
<protein>
    <submittedName>
        <fullName evidence="1">Uncharacterized protein</fullName>
    </submittedName>
</protein>
<comment type="caution">
    <text evidence="1">The sequence shown here is derived from an EMBL/GenBank/DDBJ whole genome shotgun (WGS) entry which is preliminary data.</text>
</comment>
<proteinExistence type="predicted"/>
<name>A0ABS8VSL5_DATST</name>
<dbReference type="EMBL" id="JACEIK010005969">
    <property type="protein sequence ID" value="MCE0482549.1"/>
    <property type="molecule type" value="Genomic_DNA"/>
</dbReference>
<evidence type="ECO:0000313" key="1">
    <source>
        <dbReference type="EMBL" id="MCE0482549.1"/>
    </source>
</evidence>